<protein>
    <recommendedName>
        <fullName evidence="4">DUF3278 domain-containing protein</fullName>
    </recommendedName>
</protein>
<reference evidence="3" key="1">
    <citation type="journal article" date="2018" name="Front. Microbiol.">
        <title>Genome-Based Analysis Reveals the Taxonomy and Diversity of the Family Idiomarinaceae.</title>
        <authorList>
            <person name="Liu Y."/>
            <person name="Lai Q."/>
            <person name="Shao Z."/>
        </authorList>
    </citation>
    <scope>NUCLEOTIDE SEQUENCE [LARGE SCALE GENOMIC DNA]</scope>
    <source>
        <strain evidence="3">KYW314</strain>
    </source>
</reference>
<comment type="caution">
    <text evidence="2">The sequence shown here is derived from an EMBL/GenBank/DDBJ whole genome shotgun (WGS) entry which is preliminary data.</text>
</comment>
<evidence type="ECO:0000313" key="2">
    <source>
        <dbReference type="EMBL" id="RUO42024.1"/>
    </source>
</evidence>
<feature type="transmembrane region" description="Helical" evidence="1">
    <location>
        <begin position="132"/>
        <end position="151"/>
    </location>
</feature>
<feature type="transmembrane region" description="Helical" evidence="1">
    <location>
        <begin position="48"/>
        <end position="69"/>
    </location>
</feature>
<keyword evidence="1" id="KW-1133">Transmembrane helix</keyword>
<feature type="transmembrane region" description="Helical" evidence="1">
    <location>
        <begin position="81"/>
        <end position="100"/>
    </location>
</feature>
<keyword evidence="1" id="KW-0472">Membrane</keyword>
<dbReference type="EMBL" id="PIPR01000001">
    <property type="protein sequence ID" value="RUO42024.1"/>
    <property type="molecule type" value="Genomic_DNA"/>
</dbReference>
<feature type="transmembrane region" description="Helical" evidence="1">
    <location>
        <begin position="163"/>
        <end position="182"/>
    </location>
</feature>
<evidence type="ECO:0000256" key="1">
    <source>
        <dbReference type="SAM" id="Phobius"/>
    </source>
</evidence>
<name>A0A7Z7EUQ2_9GAMM</name>
<sequence length="193" mass="21433">MKTIDTLGLQIDTCRLYYETYRYHIDAQIEDNLMSKWSAEAQAKSLKYGAYVSLISGVYFAIMLTAKWLELAGINAGEWPNILMVLVALLFIGVVARMSVGNHKLVGGWREMFGIYNDEFTRETSRKANARAFVGLIVVLIPGVLIGENLADTAIGSYVTVSTYSLSLIVVGTFVWSLSVLWEMRDQGDDANG</sequence>
<proteinExistence type="predicted"/>
<organism evidence="2 3">
    <name type="scientific">Pseudidiomarina aestuarii</name>
    <dbReference type="NCBI Taxonomy" id="624146"/>
    <lineage>
        <taxon>Bacteria</taxon>
        <taxon>Pseudomonadati</taxon>
        <taxon>Pseudomonadota</taxon>
        <taxon>Gammaproteobacteria</taxon>
        <taxon>Alteromonadales</taxon>
        <taxon>Idiomarinaceae</taxon>
        <taxon>Pseudidiomarina</taxon>
    </lineage>
</organism>
<dbReference type="Proteomes" id="UP000287766">
    <property type="component" value="Unassembled WGS sequence"/>
</dbReference>
<evidence type="ECO:0000313" key="3">
    <source>
        <dbReference type="Proteomes" id="UP000287766"/>
    </source>
</evidence>
<accession>A0A7Z7EUQ2</accession>
<keyword evidence="3" id="KW-1185">Reference proteome</keyword>
<dbReference type="AlphaFoldDB" id="A0A7Z7EUQ2"/>
<evidence type="ECO:0008006" key="4">
    <source>
        <dbReference type="Google" id="ProtNLM"/>
    </source>
</evidence>
<keyword evidence="1" id="KW-0812">Transmembrane</keyword>
<gene>
    <name evidence="2" type="ORF">CWE22_07735</name>
</gene>